<keyword evidence="10" id="KW-0175">Coiled coil</keyword>
<dbReference type="InterPro" id="IPR006690">
    <property type="entry name" value="OMPA-like_CS"/>
</dbReference>
<evidence type="ECO:0000256" key="5">
    <source>
        <dbReference type="ARBA" id="ARBA00023065"/>
    </source>
</evidence>
<dbReference type="PROSITE" id="PS51123">
    <property type="entry name" value="OMPA_2"/>
    <property type="match status" value="1"/>
</dbReference>
<evidence type="ECO:0000259" key="12">
    <source>
        <dbReference type="PROSITE" id="PS51123"/>
    </source>
</evidence>
<feature type="signal peptide" evidence="11">
    <location>
        <begin position="1"/>
        <end position="20"/>
    </location>
</feature>
<keyword evidence="8" id="KW-0998">Cell outer membrane</keyword>
<dbReference type="PROSITE" id="PS01068">
    <property type="entry name" value="OMPA_1"/>
    <property type="match status" value="1"/>
</dbReference>
<dbReference type="GO" id="GO:0015288">
    <property type="term" value="F:porin activity"/>
    <property type="evidence" value="ECO:0007669"/>
    <property type="project" value="UniProtKB-KW"/>
</dbReference>
<evidence type="ECO:0000256" key="6">
    <source>
        <dbReference type="ARBA" id="ARBA00023114"/>
    </source>
</evidence>
<dbReference type="InterPro" id="IPR006665">
    <property type="entry name" value="OmpA-like"/>
</dbReference>
<dbReference type="RefSeq" id="WP_035131101.1">
    <property type="nucleotide sequence ID" value="NZ_JRLV01000003.1"/>
</dbReference>
<dbReference type="InterPro" id="IPR036737">
    <property type="entry name" value="OmpA-like_sf"/>
</dbReference>
<evidence type="ECO:0000256" key="3">
    <source>
        <dbReference type="ARBA" id="ARBA00022452"/>
    </source>
</evidence>
<dbReference type="InterPro" id="IPR050330">
    <property type="entry name" value="Bact_OuterMem_StrucFunc"/>
</dbReference>
<keyword evidence="5" id="KW-0406">Ion transport</keyword>
<dbReference type="InterPro" id="IPR006664">
    <property type="entry name" value="OMP_bac"/>
</dbReference>
<dbReference type="SUPFAM" id="SSF103088">
    <property type="entry name" value="OmpA-like"/>
    <property type="match status" value="1"/>
</dbReference>
<keyword evidence="7 9" id="KW-0472">Membrane</keyword>
<feature type="chain" id="PRO_5001991463" description="OmpA-like domain-containing protein" evidence="11">
    <location>
        <begin position="21"/>
        <end position="421"/>
    </location>
</feature>
<evidence type="ECO:0000256" key="2">
    <source>
        <dbReference type="ARBA" id="ARBA00022448"/>
    </source>
</evidence>
<dbReference type="STRING" id="1406840.Q763_03230"/>
<feature type="coiled-coil region" evidence="10">
    <location>
        <begin position="222"/>
        <end position="249"/>
    </location>
</feature>
<dbReference type="CDD" id="cd07185">
    <property type="entry name" value="OmpA_C-like"/>
    <property type="match status" value="1"/>
</dbReference>
<dbReference type="Pfam" id="PF00691">
    <property type="entry name" value="OmpA"/>
    <property type="match status" value="1"/>
</dbReference>
<organism evidence="13 14">
    <name type="scientific">Flavobacterium beibuense F44-8</name>
    <dbReference type="NCBI Taxonomy" id="1406840"/>
    <lineage>
        <taxon>Bacteria</taxon>
        <taxon>Pseudomonadati</taxon>
        <taxon>Bacteroidota</taxon>
        <taxon>Flavobacteriia</taxon>
        <taxon>Flavobacteriales</taxon>
        <taxon>Flavobacteriaceae</taxon>
        <taxon>Flavobacterium</taxon>
    </lineage>
</organism>
<dbReference type="PRINTS" id="PR01021">
    <property type="entry name" value="OMPADOMAIN"/>
</dbReference>
<keyword evidence="6" id="KW-0626">Porin</keyword>
<dbReference type="SUPFAM" id="SSF103647">
    <property type="entry name" value="TSP type-3 repeat"/>
    <property type="match status" value="1"/>
</dbReference>
<evidence type="ECO:0000256" key="10">
    <source>
        <dbReference type="SAM" id="Coils"/>
    </source>
</evidence>
<evidence type="ECO:0000313" key="13">
    <source>
        <dbReference type="EMBL" id="KGO83592.1"/>
    </source>
</evidence>
<keyword evidence="2" id="KW-0813">Transport</keyword>
<dbReference type="SUPFAM" id="SSF56925">
    <property type="entry name" value="OMPA-like"/>
    <property type="match status" value="1"/>
</dbReference>
<dbReference type="eggNOG" id="COG2885">
    <property type="taxonomic scope" value="Bacteria"/>
</dbReference>
<evidence type="ECO:0000256" key="9">
    <source>
        <dbReference type="PROSITE-ProRule" id="PRU00473"/>
    </source>
</evidence>
<reference evidence="13 14" key="1">
    <citation type="submission" date="2013-09" db="EMBL/GenBank/DDBJ databases">
        <authorList>
            <person name="Zeng Z."/>
            <person name="Chen C."/>
        </authorList>
    </citation>
    <scope>NUCLEOTIDE SEQUENCE [LARGE SCALE GENOMIC DNA]</scope>
    <source>
        <strain evidence="13 14">F44-8</strain>
    </source>
</reference>
<keyword evidence="14" id="KW-1185">Reference proteome</keyword>
<dbReference type="GO" id="GO:0005509">
    <property type="term" value="F:calcium ion binding"/>
    <property type="evidence" value="ECO:0007669"/>
    <property type="project" value="InterPro"/>
</dbReference>
<dbReference type="PANTHER" id="PTHR30329">
    <property type="entry name" value="STATOR ELEMENT OF FLAGELLAR MOTOR COMPLEX"/>
    <property type="match status" value="1"/>
</dbReference>
<keyword evidence="3" id="KW-1134">Transmembrane beta strand</keyword>
<protein>
    <recommendedName>
        <fullName evidence="12">OmpA-like domain-containing protein</fullName>
    </recommendedName>
</protein>
<evidence type="ECO:0000313" key="14">
    <source>
        <dbReference type="Proteomes" id="UP000030129"/>
    </source>
</evidence>
<evidence type="ECO:0000256" key="1">
    <source>
        <dbReference type="ARBA" id="ARBA00004571"/>
    </source>
</evidence>
<keyword evidence="4" id="KW-0812">Transmembrane</keyword>
<evidence type="ECO:0000256" key="4">
    <source>
        <dbReference type="ARBA" id="ARBA00022692"/>
    </source>
</evidence>
<evidence type="ECO:0000256" key="11">
    <source>
        <dbReference type="SAM" id="SignalP"/>
    </source>
</evidence>
<dbReference type="GO" id="GO:0046930">
    <property type="term" value="C:pore complex"/>
    <property type="evidence" value="ECO:0007669"/>
    <property type="project" value="UniProtKB-KW"/>
</dbReference>
<dbReference type="GO" id="GO:0006811">
    <property type="term" value="P:monoatomic ion transport"/>
    <property type="evidence" value="ECO:0007669"/>
    <property type="project" value="UniProtKB-KW"/>
</dbReference>
<gene>
    <name evidence="13" type="ORF">Q763_03230</name>
</gene>
<keyword evidence="11" id="KW-0732">Signal</keyword>
<dbReference type="PANTHER" id="PTHR30329:SF21">
    <property type="entry name" value="LIPOPROTEIN YIAD-RELATED"/>
    <property type="match status" value="1"/>
</dbReference>
<dbReference type="Proteomes" id="UP000030129">
    <property type="component" value="Unassembled WGS sequence"/>
</dbReference>
<name>A0A0A2LTD4_9FLAO</name>
<dbReference type="InterPro" id="IPR028974">
    <property type="entry name" value="TSP_type-3_rpt"/>
</dbReference>
<evidence type="ECO:0000256" key="8">
    <source>
        <dbReference type="ARBA" id="ARBA00023237"/>
    </source>
</evidence>
<comment type="subcellular location">
    <subcellularLocation>
        <location evidence="1">Cell outer membrane</location>
        <topology evidence="1">Multi-pass membrane protein</topology>
    </subcellularLocation>
</comment>
<accession>A0A0A2LTD4</accession>
<feature type="domain" description="OmpA-like" evidence="12">
    <location>
        <begin position="308"/>
        <end position="421"/>
    </location>
</feature>
<evidence type="ECO:0000256" key="7">
    <source>
        <dbReference type="ARBA" id="ARBA00023136"/>
    </source>
</evidence>
<dbReference type="Gene3D" id="3.30.1330.60">
    <property type="entry name" value="OmpA-like domain"/>
    <property type="match status" value="1"/>
</dbReference>
<comment type="caution">
    <text evidence="13">The sequence shown here is derived from an EMBL/GenBank/DDBJ whole genome shotgun (WGS) entry which is preliminary data.</text>
</comment>
<proteinExistence type="predicted"/>
<dbReference type="AlphaFoldDB" id="A0A0A2LTD4"/>
<dbReference type="EMBL" id="JRLV01000003">
    <property type="protein sequence ID" value="KGO83592.1"/>
    <property type="molecule type" value="Genomic_DNA"/>
</dbReference>
<dbReference type="InterPro" id="IPR011250">
    <property type="entry name" value="OMP/PagP_B-barrel"/>
</dbReference>
<dbReference type="GO" id="GO:0009279">
    <property type="term" value="C:cell outer membrane"/>
    <property type="evidence" value="ECO:0007669"/>
    <property type="project" value="UniProtKB-SubCell"/>
</dbReference>
<sequence length="421" mass="46810">MKKVVLPLLMICLTSASLQAQDVQESGNSNDYNKWSIDVNGGFSKPANPMSPGYHSSAFNFFHADLGFRYMFNTKFGLKLDAGYDVMSEDDGPEFESKLLRTSLQGYANLGRIMEFESWTNRFNLLGHMGVGVGQLKNDDRFNGEDWIGNFLIGLTGQVRLSDRVSLNADFTMINSFSQQKTWDGGNYEPGSKQGFDSTLYNATVGLSIYLGKNEKHADWFVDDKSDELDALEQRIGEIETMMNDSDKDGVPDYLDAEPNSVTGVAVDTKGRAIDKNNNGVPDELESYLDQRTNEIKKEVSESNSNDLAGLINNGYVNVYFDFNSDKPNAQSVSGMNFLIKYLKQNPSVSADVVGYADEIGNSDYNKQLSQRRAENVKKILVDAGIDAGRLNIVGNGEDTSVNKDSKYARQVVRRVTFILK</sequence>